<gene>
    <name evidence="1" type="ORF">C7H19_17910</name>
</gene>
<accession>A0A2T1LU89</accession>
<protein>
    <submittedName>
        <fullName evidence="1">Uncharacterized protein</fullName>
    </submittedName>
</protein>
<dbReference type="EMBL" id="PXOH01000023">
    <property type="protein sequence ID" value="PSF35018.1"/>
    <property type="molecule type" value="Genomic_DNA"/>
</dbReference>
<proteinExistence type="predicted"/>
<dbReference type="Proteomes" id="UP000239001">
    <property type="component" value="Unassembled WGS sequence"/>
</dbReference>
<organism evidence="1 2">
    <name type="scientific">Aphanothece hegewaldii CCALA 016</name>
    <dbReference type="NCBI Taxonomy" id="2107694"/>
    <lineage>
        <taxon>Bacteria</taxon>
        <taxon>Bacillati</taxon>
        <taxon>Cyanobacteriota</taxon>
        <taxon>Cyanophyceae</taxon>
        <taxon>Oscillatoriophycideae</taxon>
        <taxon>Chroococcales</taxon>
        <taxon>Aphanothecaceae</taxon>
        <taxon>Aphanothece</taxon>
    </lineage>
</organism>
<sequence>MNENDPNPPHLELLVPWDLPIEQKLSETDQIIISQSLNQLLAALKQSSPATALKIIEETLDRLGRIEGYPVEPTSTKTALETWEVKDFDQYFEISHIQTENTAICLVRSILVAYQTLLILNAQYHGLDPTQIELQKQGFVSYVHLLVRVFELHLEEDND</sequence>
<evidence type="ECO:0000313" key="1">
    <source>
        <dbReference type="EMBL" id="PSF35018.1"/>
    </source>
</evidence>
<reference evidence="1 2" key="1">
    <citation type="submission" date="2018-03" db="EMBL/GenBank/DDBJ databases">
        <title>The ancient ancestry and fast evolution of plastids.</title>
        <authorList>
            <person name="Moore K.R."/>
            <person name="Magnabosco C."/>
            <person name="Momper L."/>
            <person name="Gold D.A."/>
            <person name="Bosak T."/>
            <person name="Fournier G.P."/>
        </authorList>
    </citation>
    <scope>NUCLEOTIDE SEQUENCE [LARGE SCALE GENOMIC DNA]</scope>
    <source>
        <strain evidence="1 2">CCALA 016</strain>
    </source>
</reference>
<reference evidence="1 2" key="2">
    <citation type="submission" date="2018-03" db="EMBL/GenBank/DDBJ databases">
        <authorList>
            <person name="Keele B.F."/>
        </authorList>
    </citation>
    <scope>NUCLEOTIDE SEQUENCE [LARGE SCALE GENOMIC DNA]</scope>
    <source>
        <strain evidence="1 2">CCALA 016</strain>
    </source>
</reference>
<dbReference type="AlphaFoldDB" id="A0A2T1LU89"/>
<name>A0A2T1LU89_9CHRO</name>
<dbReference type="RefSeq" id="WP_106458288.1">
    <property type="nucleotide sequence ID" value="NZ_PXOH01000023.1"/>
</dbReference>
<comment type="caution">
    <text evidence="1">The sequence shown here is derived from an EMBL/GenBank/DDBJ whole genome shotgun (WGS) entry which is preliminary data.</text>
</comment>
<evidence type="ECO:0000313" key="2">
    <source>
        <dbReference type="Proteomes" id="UP000239001"/>
    </source>
</evidence>
<keyword evidence="2" id="KW-1185">Reference proteome</keyword>
<dbReference type="OrthoDB" id="457795at2"/>